<dbReference type="AlphaFoldDB" id="A0A8T2V693"/>
<evidence type="ECO:0000313" key="2">
    <source>
        <dbReference type="Proteomes" id="UP000825935"/>
    </source>
</evidence>
<evidence type="ECO:0000313" key="1">
    <source>
        <dbReference type="EMBL" id="KAH7441404.1"/>
    </source>
</evidence>
<protein>
    <submittedName>
        <fullName evidence="1">Uncharacterized protein</fullName>
    </submittedName>
</protein>
<gene>
    <name evidence="1" type="ORF">KP509_03G036900</name>
</gene>
<accession>A0A8T2V693</accession>
<proteinExistence type="predicted"/>
<dbReference type="Proteomes" id="UP000825935">
    <property type="component" value="Chromosome 3"/>
</dbReference>
<organism evidence="1 2">
    <name type="scientific">Ceratopteris richardii</name>
    <name type="common">Triangle waterfern</name>
    <dbReference type="NCBI Taxonomy" id="49495"/>
    <lineage>
        <taxon>Eukaryota</taxon>
        <taxon>Viridiplantae</taxon>
        <taxon>Streptophyta</taxon>
        <taxon>Embryophyta</taxon>
        <taxon>Tracheophyta</taxon>
        <taxon>Polypodiopsida</taxon>
        <taxon>Polypodiidae</taxon>
        <taxon>Polypodiales</taxon>
        <taxon>Pteridineae</taxon>
        <taxon>Pteridaceae</taxon>
        <taxon>Parkerioideae</taxon>
        <taxon>Ceratopteris</taxon>
    </lineage>
</organism>
<name>A0A8T2V693_CERRI</name>
<comment type="caution">
    <text evidence="1">The sequence shown here is derived from an EMBL/GenBank/DDBJ whole genome shotgun (WGS) entry which is preliminary data.</text>
</comment>
<sequence length="106" mass="11414">MALAYAIRRLCSGAGVALSVWEGSGSAREEDGYLKGCNVDERGNRSCLGDLCAENGEAAVLILGRKEARAQQNFSFSPSKEVSGKRERVFFFYHEKGGTCSTGDIV</sequence>
<reference evidence="1" key="1">
    <citation type="submission" date="2021-08" db="EMBL/GenBank/DDBJ databases">
        <title>WGS assembly of Ceratopteris richardii.</title>
        <authorList>
            <person name="Marchant D.B."/>
            <person name="Chen G."/>
            <person name="Jenkins J."/>
            <person name="Shu S."/>
            <person name="Leebens-Mack J."/>
            <person name="Grimwood J."/>
            <person name="Schmutz J."/>
            <person name="Soltis P."/>
            <person name="Soltis D."/>
            <person name="Chen Z.-H."/>
        </authorList>
    </citation>
    <scope>NUCLEOTIDE SEQUENCE</scope>
    <source>
        <strain evidence="1">Whitten #5841</strain>
        <tissue evidence="1">Leaf</tissue>
    </source>
</reference>
<dbReference type="EMBL" id="CM035408">
    <property type="protein sequence ID" value="KAH7441404.1"/>
    <property type="molecule type" value="Genomic_DNA"/>
</dbReference>
<keyword evidence="2" id="KW-1185">Reference proteome</keyword>